<proteinExistence type="predicted"/>
<evidence type="ECO:0000313" key="2">
    <source>
        <dbReference type="Proteomes" id="UP000821845"/>
    </source>
</evidence>
<comment type="caution">
    <text evidence="1">The sequence shown here is derived from an EMBL/GenBank/DDBJ whole genome shotgun (WGS) entry which is preliminary data.</text>
</comment>
<dbReference type="EMBL" id="CM023491">
    <property type="protein sequence ID" value="KAH6941514.1"/>
    <property type="molecule type" value="Genomic_DNA"/>
</dbReference>
<reference evidence="1" key="1">
    <citation type="submission" date="2020-05" db="EMBL/GenBank/DDBJ databases">
        <title>Large-scale comparative analyses of tick genomes elucidate their genetic diversity and vector capacities.</title>
        <authorList>
            <person name="Jia N."/>
            <person name="Wang J."/>
            <person name="Shi W."/>
            <person name="Du L."/>
            <person name="Sun Y."/>
            <person name="Zhan W."/>
            <person name="Jiang J."/>
            <person name="Wang Q."/>
            <person name="Zhang B."/>
            <person name="Ji P."/>
            <person name="Sakyi L.B."/>
            <person name="Cui X."/>
            <person name="Yuan T."/>
            <person name="Jiang B."/>
            <person name="Yang W."/>
            <person name="Lam T.T.-Y."/>
            <person name="Chang Q."/>
            <person name="Ding S."/>
            <person name="Wang X."/>
            <person name="Zhu J."/>
            <person name="Ruan X."/>
            <person name="Zhao L."/>
            <person name="Wei J."/>
            <person name="Que T."/>
            <person name="Du C."/>
            <person name="Cheng J."/>
            <person name="Dai P."/>
            <person name="Han X."/>
            <person name="Huang E."/>
            <person name="Gao Y."/>
            <person name="Liu J."/>
            <person name="Shao H."/>
            <person name="Ye R."/>
            <person name="Li L."/>
            <person name="Wei W."/>
            <person name="Wang X."/>
            <person name="Wang C."/>
            <person name="Yang T."/>
            <person name="Huo Q."/>
            <person name="Li W."/>
            <person name="Guo W."/>
            <person name="Chen H."/>
            <person name="Zhou L."/>
            <person name="Ni X."/>
            <person name="Tian J."/>
            <person name="Zhou Y."/>
            <person name="Sheng Y."/>
            <person name="Liu T."/>
            <person name="Pan Y."/>
            <person name="Xia L."/>
            <person name="Li J."/>
            <person name="Zhao F."/>
            <person name="Cao W."/>
        </authorList>
    </citation>
    <scope>NUCLEOTIDE SEQUENCE</scope>
    <source>
        <strain evidence="1">Hyas-2018</strain>
    </source>
</reference>
<protein>
    <submittedName>
        <fullName evidence="1">Uncharacterized protein</fullName>
    </submittedName>
</protein>
<evidence type="ECO:0000313" key="1">
    <source>
        <dbReference type="EMBL" id="KAH6941514.1"/>
    </source>
</evidence>
<sequence>MCDAPNKAAKRLIKWRDSAQRQLSAASCSEDLSSALQFVLRNAAKALRAVLRSNDDVDRLSRDLNDVLCHVSSHLYVRSRDLLAGDCWSRFDYWEHQCAVLSYLLDLSLVREDPAAITKICFVLSKNKHMVWDVLVQTSAISSASEPQLSKLLELFRRFSAYCPRTCSSAELYLKFVVCAACLAKRLPGRGWKTVKSVVLSIEPVEFDFVEWFGSQPALIALVSESGVPAYRAKLIARLCKGTSEPAELLEACRRTLANSGGGCGGIRKTCDAEAAAEVDMFAIADEVPEREENTTIAEVKDEQLQEILDSTLSRIRSTIATPYASDAEPNSEINSTASNSPLNTKAFLDRLIRCSVADTSSGEVLKEVEFPTKNLDNGQEELVEEVNDREAEEVVEVTPAKGDAHFHVVPHLLAL</sequence>
<name>A0ACB7T9G6_HYAAI</name>
<gene>
    <name evidence="1" type="ORF">HPB50_019245</name>
</gene>
<accession>A0ACB7T9G6</accession>
<keyword evidence="2" id="KW-1185">Reference proteome</keyword>
<dbReference type="Proteomes" id="UP000821845">
    <property type="component" value="Chromosome 11"/>
</dbReference>
<organism evidence="1 2">
    <name type="scientific">Hyalomma asiaticum</name>
    <name type="common">Tick</name>
    <dbReference type="NCBI Taxonomy" id="266040"/>
    <lineage>
        <taxon>Eukaryota</taxon>
        <taxon>Metazoa</taxon>
        <taxon>Ecdysozoa</taxon>
        <taxon>Arthropoda</taxon>
        <taxon>Chelicerata</taxon>
        <taxon>Arachnida</taxon>
        <taxon>Acari</taxon>
        <taxon>Parasitiformes</taxon>
        <taxon>Ixodida</taxon>
        <taxon>Ixodoidea</taxon>
        <taxon>Ixodidae</taxon>
        <taxon>Hyalomminae</taxon>
        <taxon>Hyalomma</taxon>
    </lineage>
</organism>